<dbReference type="GO" id="GO:0005295">
    <property type="term" value="F:neutral L-amino acid:sodium symporter activity"/>
    <property type="evidence" value="ECO:0007669"/>
    <property type="project" value="TreeGrafter"/>
</dbReference>
<feature type="transmembrane region" description="Helical" evidence="6">
    <location>
        <begin position="36"/>
        <end position="60"/>
    </location>
</feature>
<dbReference type="PRINTS" id="PR00173">
    <property type="entry name" value="EDTRNSPORT"/>
</dbReference>
<dbReference type="Pfam" id="PF00375">
    <property type="entry name" value="SDF"/>
    <property type="match status" value="1"/>
</dbReference>
<reference evidence="8" key="1">
    <citation type="submission" date="2016-09" db="EMBL/GenBank/DDBJ databases">
        <authorList>
            <person name="Varghese N."/>
            <person name="Submissions S."/>
        </authorList>
    </citation>
    <scope>NUCLEOTIDE SEQUENCE [LARGE SCALE GENOMIC DNA]</scope>
    <source>
        <strain evidence="8">25nlg</strain>
    </source>
</reference>
<keyword evidence="8" id="KW-1185">Reference proteome</keyword>
<feature type="transmembrane region" description="Helical" evidence="6">
    <location>
        <begin position="230"/>
        <end position="250"/>
    </location>
</feature>
<dbReference type="RefSeq" id="WP_090775151.1">
    <property type="nucleotide sequence ID" value="NZ_FMYM01000004.1"/>
</dbReference>
<feature type="transmembrane region" description="Helical" evidence="6">
    <location>
        <begin position="72"/>
        <end position="97"/>
    </location>
</feature>
<evidence type="ECO:0000256" key="1">
    <source>
        <dbReference type="ARBA" id="ARBA00004141"/>
    </source>
</evidence>
<keyword evidence="2" id="KW-0813">Transport</keyword>
<dbReference type="GO" id="GO:0005886">
    <property type="term" value="C:plasma membrane"/>
    <property type="evidence" value="ECO:0007669"/>
    <property type="project" value="TreeGrafter"/>
</dbReference>
<accession>A0A1G6HJM9</accession>
<organism evidence="7 8">
    <name type="scientific">Shouchella lonarensis</name>
    <dbReference type="NCBI Taxonomy" id="1464122"/>
    <lineage>
        <taxon>Bacteria</taxon>
        <taxon>Bacillati</taxon>
        <taxon>Bacillota</taxon>
        <taxon>Bacilli</taxon>
        <taxon>Bacillales</taxon>
        <taxon>Bacillaceae</taxon>
        <taxon>Shouchella</taxon>
    </lineage>
</organism>
<feature type="transmembrane region" description="Helical" evidence="6">
    <location>
        <begin position="265"/>
        <end position="289"/>
    </location>
</feature>
<feature type="transmembrane region" description="Helical" evidence="6">
    <location>
        <begin position="117"/>
        <end position="138"/>
    </location>
</feature>
<feature type="transmembrane region" description="Helical" evidence="6">
    <location>
        <begin position="301"/>
        <end position="320"/>
    </location>
</feature>
<evidence type="ECO:0000256" key="3">
    <source>
        <dbReference type="ARBA" id="ARBA00022692"/>
    </source>
</evidence>
<evidence type="ECO:0000256" key="5">
    <source>
        <dbReference type="ARBA" id="ARBA00023136"/>
    </source>
</evidence>
<dbReference type="Gene3D" id="1.10.3860.10">
    <property type="entry name" value="Sodium:dicarboxylate symporter"/>
    <property type="match status" value="1"/>
</dbReference>
<evidence type="ECO:0000256" key="2">
    <source>
        <dbReference type="ARBA" id="ARBA00022448"/>
    </source>
</evidence>
<dbReference type="PANTHER" id="PTHR42865:SF8">
    <property type="entry name" value="SERINE_THREONINE TRANSPORTER SSTT"/>
    <property type="match status" value="1"/>
</dbReference>
<protein>
    <submittedName>
        <fullName evidence="7">Na+/H+-dicarboxylate symporter</fullName>
    </submittedName>
</protein>
<dbReference type="AlphaFoldDB" id="A0A1G6HJM9"/>
<keyword evidence="5 6" id="KW-0472">Membrane</keyword>
<dbReference type="EMBL" id="FMYM01000004">
    <property type="protein sequence ID" value="SDB94308.1"/>
    <property type="molecule type" value="Genomic_DNA"/>
</dbReference>
<evidence type="ECO:0000313" key="7">
    <source>
        <dbReference type="EMBL" id="SDB94308.1"/>
    </source>
</evidence>
<comment type="subcellular location">
    <subcellularLocation>
        <location evidence="1">Membrane</location>
        <topology evidence="1">Multi-pass membrane protein</topology>
    </subcellularLocation>
</comment>
<dbReference type="STRING" id="1464122.SAMN05421737_10412"/>
<dbReference type="Proteomes" id="UP000242662">
    <property type="component" value="Unassembled WGS sequence"/>
</dbReference>
<dbReference type="InterPro" id="IPR001991">
    <property type="entry name" value="Na-dicarboxylate_symporter"/>
</dbReference>
<feature type="transmembrane region" description="Helical" evidence="6">
    <location>
        <begin position="7"/>
        <end position="30"/>
    </location>
</feature>
<name>A0A1G6HJM9_9BACI</name>
<feature type="transmembrane region" description="Helical" evidence="6">
    <location>
        <begin position="326"/>
        <end position="351"/>
    </location>
</feature>
<sequence length="378" mass="39763">MKLIVKLFIGMLVGVGIGLLGVDFLTRLAVTVKLLFGQFLGFVIPFIILFFITSGVASLGKSQGKMVGVTVGTAYVSTLLAGTLAFFVAKFIMPMVATESTAITEGATFQPFIEIEILPLMGVITAVAMAFLFGIGIAKTKSATMKSFFDEGKEIIERCIMKILIPFLPIYIAGIFAELTAAGKVYETLSIFGLVLLVVVATHWLWLCVQFTTAGFIAGQSPLRTLKTMLPAYFTGVGTMSSAATIPVTLNQVKKNRVKEEVADFAVPLCATIHLSGSMITIVITSMAVMTVLSDLSVPSFGAMLSVIVMLGVVMIAAPGVPGGAIVAALGVLTSMLGFSEAAIGLMMALYMAQDSFGTATNVTGDGAITMIVDKVNK</sequence>
<dbReference type="SUPFAM" id="SSF118215">
    <property type="entry name" value="Proton glutamate symport protein"/>
    <property type="match status" value="1"/>
</dbReference>
<keyword evidence="4 6" id="KW-1133">Transmembrane helix</keyword>
<dbReference type="GO" id="GO:0032329">
    <property type="term" value="P:serine transport"/>
    <property type="evidence" value="ECO:0007669"/>
    <property type="project" value="TreeGrafter"/>
</dbReference>
<proteinExistence type="predicted"/>
<feature type="transmembrane region" description="Helical" evidence="6">
    <location>
        <begin position="159"/>
        <end position="177"/>
    </location>
</feature>
<gene>
    <name evidence="7" type="ORF">SAMN05421737_10412</name>
</gene>
<dbReference type="InterPro" id="IPR036458">
    <property type="entry name" value="Na:dicarbo_symporter_sf"/>
</dbReference>
<feature type="transmembrane region" description="Helical" evidence="6">
    <location>
        <begin position="189"/>
        <end position="209"/>
    </location>
</feature>
<evidence type="ECO:0000313" key="8">
    <source>
        <dbReference type="Proteomes" id="UP000242662"/>
    </source>
</evidence>
<dbReference type="OrthoDB" id="9768885at2"/>
<evidence type="ECO:0000256" key="6">
    <source>
        <dbReference type="SAM" id="Phobius"/>
    </source>
</evidence>
<dbReference type="PANTHER" id="PTHR42865">
    <property type="entry name" value="PROTON/GLUTAMATE-ASPARTATE SYMPORTER"/>
    <property type="match status" value="1"/>
</dbReference>
<keyword evidence="3 6" id="KW-0812">Transmembrane</keyword>
<evidence type="ECO:0000256" key="4">
    <source>
        <dbReference type="ARBA" id="ARBA00022989"/>
    </source>
</evidence>